<dbReference type="InterPro" id="IPR000315">
    <property type="entry name" value="Znf_B-box"/>
</dbReference>
<accession>A0A671N8B9</accession>
<dbReference type="Gene3D" id="3.40.50.300">
    <property type="entry name" value="P-loop containing nucleotide triphosphate hydrolases"/>
    <property type="match status" value="1"/>
</dbReference>
<dbReference type="CDD" id="cd19819">
    <property type="entry name" value="Bbox1_ZFYVE1_rpt1"/>
    <property type="match status" value="1"/>
</dbReference>
<dbReference type="Proteomes" id="UP000472260">
    <property type="component" value="Unassembled WGS sequence"/>
</dbReference>
<dbReference type="CDD" id="cd15734">
    <property type="entry name" value="FYVE_ZFYV1"/>
    <property type="match status" value="1"/>
</dbReference>
<dbReference type="GO" id="GO:0005811">
    <property type="term" value="C:lipid droplet"/>
    <property type="evidence" value="ECO:0007669"/>
    <property type="project" value="TreeGrafter"/>
</dbReference>
<dbReference type="Gene3D" id="3.30.40.10">
    <property type="entry name" value="Zinc/RING finger domain, C3HC4 (zinc finger)"/>
    <property type="match status" value="2"/>
</dbReference>
<name>A0A671N8B9_9TELE</name>
<dbReference type="Pfam" id="PF01363">
    <property type="entry name" value="FYVE"/>
    <property type="match status" value="2"/>
</dbReference>
<feature type="domain" description="FYVE-type" evidence="6">
    <location>
        <begin position="587"/>
        <end position="642"/>
    </location>
</feature>
<feature type="domain" description="B box-type" evidence="5">
    <location>
        <begin position="13"/>
        <end position="63"/>
    </location>
</feature>
<dbReference type="InterPro" id="IPR017455">
    <property type="entry name" value="Znf_FYVE-rel"/>
</dbReference>
<proteinExistence type="predicted"/>
<protein>
    <recommendedName>
        <fullName evidence="9">Zinc finger, FYVE domain containing 1</fullName>
    </recommendedName>
</protein>
<keyword evidence="3" id="KW-0862">Zinc</keyword>
<dbReference type="SUPFAM" id="SSF57184">
    <property type="entry name" value="Growth factor receptor domain"/>
    <property type="match status" value="1"/>
</dbReference>
<dbReference type="GO" id="GO:0008270">
    <property type="term" value="F:zinc ion binding"/>
    <property type="evidence" value="ECO:0007669"/>
    <property type="project" value="UniProtKB-KW"/>
</dbReference>
<dbReference type="PROSITE" id="PS50178">
    <property type="entry name" value="ZF_FYVE"/>
    <property type="match status" value="2"/>
</dbReference>
<keyword evidence="1" id="KW-0479">Metal-binding</keyword>
<evidence type="ECO:0000256" key="1">
    <source>
        <dbReference type="ARBA" id="ARBA00022723"/>
    </source>
</evidence>
<evidence type="ECO:0000256" key="2">
    <source>
        <dbReference type="ARBA" id="ARBA00022771"/>
    </source>
</evidence>
<dbReference type="AlphaFoldDB" id="A0A671N8B9"/>
<dbReference type="GO" id="GO:0043325">
    <property type="term" value="F:phosphatidylinositol-3,4-bisphosphate binding"/>
    <property type="evidence" value="ECO:0007669"/>
    <property type="project" value="TreeGrafter"/>
</dbReference>
<dbReference type="SUPFAM" id="SSF57903">
    <property type="entry name" value="FYVE/PHD zinc finger"/>
    <property type="match status" value="2"/>
</dbReference>
<evidence type="ECO:0000259" key="6">
    <source>
        <dbReference type="PROSITE" id="PS50178"/>
    </source>
</evidence>
<dbReference type="Ensembl" id="ENSSANT00000041731.1">
    <property type="protein sequence ID" value="ENSSANP00000039221.1"/>
    <property type="gene ID" value="ENSSANG00000019942.1"/>
</dbReference>
<dbReference type="InterPro" id="IPR047856">
    <property type="entry name" value="ZFYVE1_first_BBox1"/>
</dbReference>
<dbReference type="InterPro" id="IPR013083">
    <property type="entry name" value="Znf_RING/FYVE/PHD"/>
</dbReference>
<dbReference type="SUPFAM" id="SSF52540">
    <property type="entry name" value="P-loop containing nucleoside triphosphate hydrolases"/>
    <property type="match status" value="1"/>
</dbReference>
<dbReference type="InterPro" id="IPR011011">
    <property type="entry name" value="Znf_FYVE_PHD"/>
</dbReference>
<evidence type="ECO:0000259" key="5">
    <source>
        <dbReference type="PROSITE" id="PS50119"/>
    </source>
</evidence>
<organism evidence="7 8">
    <name type="scientific">Sinocyclocheilus anshuiensis</name>
    <dbReference type="NCBI Taxonomy" id="1608454"/>
    <lineage>
        <taxon>Eukaryota</taxon>
        <taxon>Metazoa</taxon>
        <taxon>Chordata</taxon>
        <taxon>Craniata</taxon>
        <taxon>Vertebrata</taxon>
        <taxon>Euteleostomi</taxon>
        <taxon>Actinopterygii</taxon>
        <taxon>Neopterygii</taxon>
        <taxon>Teleostei</taxon>
        <taxon>Ostariophysi</taxon>
        <taxon>Cypriniformes</taxon>
        <taxon>Cyprinidae</taxon>
        <taxon>Cyprininae</taxon>
        <taxon>Sinocyclocheilus</taxon>
    </lineage>
</organism>
<dbReference type="PROSITE" id="PS50119">
    <property type="entry name" value="ZF_BBOX"/>
    <property type="match status" value="1"/>
</dbReference>
<dbReference type="GO" id="GO:0140042">
    <property type="term" value="P:lipid droplet formation"/>
    <property type="evidence" value="ECO:0007669"/>
    <property type="project" value="TreeGrafter"/>
</dbReference>
<dbReference type="PANTHER" id="PTHR46624:SF3">
    <property type="entry name" value="ZINC FINGER FYVE DOMAIN-CONTAINING PROTEIN 1"/>
    <property type="match status" value="1"/>
</dbReference>
<reference evidence="7" key="2">
    <citation type="submission" date="2025-09" db="UniProtKB">
        <authorList>
            <consortium name="Ensembl"/>
        </authorList>
    </citation>
    <scope>IDENTIFICATION</scope>
</reference>
<dbReference type="GO" id="GO:0005547">
    <property type="term" value="F:phosphatidylinositol-3,4,5-trisphosphate binding"/>
    <property type="evidence" value="ECO:0007669"/>
    <property type="project" value="TreeGrafter"/>
</dbReference>
<dbReference type="InterPro" id="IPR000306">
    <property type="entry name" value="Znf_FYVE"/>
</dbReference>
<dbReference type="PANTHER" id="PTHR46624">
    <property type="entry name" value="AGAP002036-PA"/>
    <property type="match status" value="1"/>
</dbReference>
<gene>
    <name evidence="7" type="primary">zfyve1</name>
</gene>
<feature type="domain" description="FYVE-type" evidence="6">
    <location>
        <begin position="699"/>
        <end position="759"/>
    </location>
</feature>
<dbReference type="Pfam" id="PF22586">
    <property type="entry name" value="ANCHR-like_BBOX"/>
    <property type="match status" value="1"/>
</dbReference>
<sequence>MSCQGSSVEKGVNGVLVCQESYACGGSDEAAFECDECGSLQCVRCELELHRQERMRNHDRIRISPGHVPYCDSCKGDGGVPNGGRLRAVVRCQGCKINLCLDCQKRTHSGVSKRKHPLTVYPPSKPAEKNCSTGVEQLDALKAKLEQVTSFLLVDEKEDMQVKDEEFVRKLACRPEELLKVVSIFGNTGEGKSHTLNHTFFLGREVFKTSPTQESCTVGVWAALDPVHRVVVVDTEGLLGAGTNQGQRTRLLLKVLAVSDLVIYRTHADRLHDDLFKFLGDASDAYLKHFTKELKATTARCGLDVPLSTLGPAVIIFHETVHTKLLGSDKPSESAERLLQERFRKLGLFPEAFSSIQYRGTRTHNPPTDFSGLLRSVEQQLDNNTTRSPRSAGVIYKALQGGRVGLKFSQQLFSKNISFFICCKNSMNHLREGVAHEAKHRCRYSVHYDNRIYTCKACYESGKEVIVVPKTTASSDSPWFGLAIYAWSGYVIECPNCSVIYRSRQYWYGNQDPVDTVVRTEIQHVWPGSDGFLKDNNNAAQRLLDGVNYMAQSVSELSVKPAKAVTAWLTDQIAPAYWKPNSLIIRCKNCGVEFQDNDTKHHCRACGDGFCNGCSSKTRPVPERGWGLAPVRVCDACFQNRGIPEELLDAALEEEQGGTLIARKVGEAVQSTLGAVVTAIDIPLGLVKDAARPAYWVPDQDIRCCHQCQREFNVRLSIHHCRACGQGVCNDCSPDRRAVPSRGWDHPVRVCITCNQKSGEL</sequence>
<evidence type="ECO:0000313" key="8">
    <source>
        <dbReference type="Proteomes" id="UP000472260"/>
    </source>
</evidence>
<keyword evidence="8" id="KW-1185">Reference proteome</keyword>
<dbReference type="GO" id="GO:0032266">
    <property type="term" value="F:phosphatidylinositol-3-phosphate binding"/>
    <property type="evidence" value="ECO:0007669"/>
    <property type="project" value="TreeGrafter"/>
</dbReference>
<dbReference type="GO" id="GO:0005545">
    <property type="term" value="F:1-phosphatidylinositol binding"/>
    <property type="evidence" value="ECO:0007669"/>
    <property type="project" value="TreeGrafter"/>
</dbReference>
<keyword evidence="2 4" id="KW-0863">Zinc-finger</keyword>
<dbReference type="CDD" id="cd01851">
    <property type="entry name" value="GBP"/>
    <property type="match status" value="1"/>
</dbReference>
<evidence type="ECO:0000313" key="7">
    <source>
        <dbReference type="Ensembl" id="ENSSANP00000039221.1"/>
    </source>
</evidence>
<reference evidence="7" key="1">
    <citation type="submission" date="2025-08" db="UniProtKB">
        <authorList>
            <consortium name="Ensembl"/>
        </authorList>
    </citation>
    <scope>IDENTIFICATION</scope>
</reference>
<evidence type="ECO:0000256" key="3">
    <source>
        <dbReference type="ARBA" id="ARBA00022833"/>
    </source>
</evidence>
<dbReference type="SMART" id="SM00064">
    <property type="entry name" value="FYVE"/>
    <property type="match status" value="2"/>
</dbReference>
<dbReference type="InterPro" id="IPR027417">
    <property type="entry name" value="P-loop_NTPase"/>
</dbReference>
<dbReference type="InterPro" id="IPR042427">
    <property type="entry name" value="ZFYV1"/>
</dbReference>
<evidence type="ECO:0008006" key="9">
    <source>
        <dbReference type="Google" id="ProtNLM"/>
    </source>
</evidence>
<evidence type="ECO:0000256" key="4">
    <source>
        <dbReference type="PROSITE-ProRule" id="PRU00024"/>
    </source>
</evidence>
<dbReference type="InterPro" id="IPR009030">
    <property type="entry name" value="Growth_fac_rcpt_cys_sf"/>
</dbReference>